<proteinExistence type="predicted"/>
<protein>
    <submittedName>
        <fullName evidence="3">Uncharacterized protein</fullName>
    </submittedName>
</protein>
<evidence type="ECO:0000313" key="3">
    <source>
        <dbReference type="EMBL" id="KAJ6675547.1"/>
    </source>
</evidence>
<feature type="region of interest" description="Disordered" evidence="2">
    <location>
        <begin position="1"/>
        <end position="34"/>
    </location>
</feature>
<reference evidence="3" key="2">
    <citation type="journal article" date="2023" name="Int. J. Mol. Sci.">
        <title>De Novo Assembly and Annotation of 11 Diverse Shrub Willow (Salix) Genomes Reveals Novel Gene Organization in Sex-Linked Regions.</title>
        <authorList>
            <person name="Hyden B."/>
            <person name="Feng K."/>
            <person name="Yates T.B."/>
            <person name="Jawdy S."/>
            <person name="Cereghino C."/>
            <person name="Smart L.B."/>
            <person name="Muchero W."/>
        </authorList>
    </citation>
    <scope>NUCLEOTIDE SEQUENCE [LARGE SCALE GENOMIC DNA]</scope>
    <source>
        <tissue evidence="3">Shoot tip</tissue>
    </source>
</reference>
<evidence type="ECO:0000313" key="4">
    <source>
        <dbReference type="Proteomes" id="UP001151529"/>
    </source>
</evidence>
<gene>
    <name evidence="3" type="ORF">OIU85_011681</name>
</gene>
<reference evidence="3" key="1">
    <citation type="submission" date="2022-11" db="EMBL/GenBank/DDBJ databases">
        <authorList>
            <person name="Hyden B.L."/>
            <person name="Feng K."/>
            <person name="Yates T."/>
            <person name="Jawdy S."/>
            <person name="Smart L.B."/>
            <person name="Muchero W."/>
        </authorList>
    </citation>
    <scope>NUCLEOTIDE SEQUENCE</scope>
    <source>
        <tissue evidence="3">Shoot tip</tissue>
    </source>
</reference>
<evidence type="ECO:0000256" key="1">
    <source>
        <dbReference type="SAM" id="Coils"/>
    </source>
</evidence>
<dbReference type="EMBL" id="JAPFFL010000016">
    <property type="protein sequence ID" value="KAJ6675547.1"/>
    <property type="molecule type" value="Genomic_DNA"/>
</dbReference>
<dbReference type="Proteomes" id="UP001151529">
    <property type="component" value="Chromosome 14"/>
</dbReference>
<keyword evidence="1" id="KW-0175">Coiled coil</keyword>
<sequence>MRTQDPKQDNSQDQNQNFTTENQQPPFMENPDNKFQSLKTLNDMLVKEAKKRREQVESLMKAKEALESELALSSNEKSKLETEFGKISDGKVSLDIKNGLFYVFIEAQMAEMGGFVDGLVREKNEKENEKEVKELR</sequence>
<dbReference type="AlphaFoldDB" id="A0A9Q0NTB7"/>
<name>A0A9Q0NTB7_SALVM</name>
<feature type="compositionally biased region" description="Basic and acidic residues" evidence="2">
    <location>
        <begin position="1"/>
        <end position="10"/>
    </location>
</feature>
<organism evidence="3 4">
    <name type="scientific">Salix viminalis</name>
    <name type="common">Common osier</name>
    <name type="synonym">Basket willow</name>
    <dbReference type="NCBI Taxonomy" id="40686"/>
    <lineage>
        <taxon>Eukaryota</taxon>
        <taxon>Viridiplantae</taxon>
        <taxon>Streptophyta</taxon>
        <taxon>Embryophyta</taxon>
        <taxon>Tracheophyta</taxon>
        <taxon>Spermatophyta</taxon>
        <taxon>Magnoliopsida</taxon>
        <taxon>eudicotyledons</taxon>
        <taxon>Gunneridae</taxon>
        <taxon>Pentapetalae</taxon>
        <taxon>rosids</taxon>
        <taxon>fabids</taxon>
        <taxon>Malpighiales</taxon>
        <taxon>Salicaceae</taxon>
        <taxon>Saliceae</taxon>
        <taxon>Salix</taxon>
    </lineage>
</organism>
<keyword evidence="4" id="KW-1185">Reference proteome</keyword>
<comment type="caution">
    <text evidence="3">The sequence shown here is derived from an EMBL/GenBank/DDBJ whole genome shotgun (WGS) entry which is preliminary data.</text>
</comment>
<dbReference type="OrthoDB" id="689590at2759"/>
<feature type="coiled-coil region" evidence="1">
    <location>
        <begin position="46"/>
        <end position="83"/>
    </location>
</feature>
<evidence type="ECO:0000256" key="2">
    <source>
        <dbReference type="SAM" id="MobiDB-lite"/>
    </source>
</evidence>
<accession>A0A9Q0NTB7</accession>
<feature type="compositionally biased region" description="Polar residues" evidence="2">
    <location>
        <begin position="11"/>
        <end position="25"/>
    </location>
</feature>